<accession>A0A9P4W4C8</accession>
<sequence length="397" mass="45492">MPVEDCRSVIKGQKPPVTTKQLKNHGIIFKEATTTVDHLEAWLQPIYHSLTRIPDQFPRRSHKVFGKELQKFKQTGQDRQHDDVKSWCLAPEKGSVHLDESFNDEAERSQVREHHKESQDVAMAVRSYIDTGESEPKWHKFLENRIFLDFETARKGSDKFEKKLEGWEVHSEVLFNGIPRRRAVSLGPAHEDSESEESDAPISRHQYRTPQGKERPNLPYSKTAPAALNKTSAHFNIPRITYDDLTQHDREDSSTSSDEGYASTCISGGRSRSRVNRGDLCDFDPCEETSEEDPDDAYVPPSSSDEDGDSDDGEDEDSEAFSESEDDEISEEEVEDIRRAAERFLRPESQEYYFELPDRSIHNSRVDVQLTPTKGSRRLSVSSERRSKKDKRGSARF</sequence>
<dbReference type="OrthoDB" id="5081713at2759"/>
<gene>
    <name evidence="2" type="ORF">E8E13_004005</name>
</gene>
<feature type="region of interest" description="Disordered" evidence="1">
    <location>
        <begin position="242"/>
        <end position="341"/>
    </location>
</feature>
<feature type="compositionally biased region" description="Acidic residues" evidence="1">
    <location>
        <begin position="281"/>
        <end position="296"/>
    </location>
</feature>
<dbReference type="Proteomes" id="UP000801428">
    <property type="component" value="Unassembled WGS sequence"/>
</dbReference>
<comment type="caution">
    <text evidence="2">The sequence shown here is derived from an EMBL/GenBank/DDBJ whole genome shotgun (WGS) entry which is preliminary data.</text>
</comment>
<evidence type="ECO:0000313" key="3">
    <source>
        <dbReference type="Proteomes" id="UP000801428"/>
    </source>
</evidence>
<feature type="compositionally biased region" description="Acidic residues" evidence="1">
    <location>
        <begin position="304"/>
        <end position="335"/>
    </location>
</feature>
<dbReference type="AlphaFoldDB" id="A0A9P4W4C8"/>
<organism evidence="2 3">
    <name type="scientific">Curvularia kusanoi</name>
    <name type="common">Cochliobolus kusanoi</name>
    <dbReference type="NCBI Taxonomy" id="90978"/>
    <lineage>
        <taxon>Eukaryota</taxon>
        <taxon>Fungi</taxon>
        <taxon>Dikarya</taxon>
        <taxon>Ascomycota</taxon>
        <taxon>Pezizomycotina</taxon>
        <taxon>Dothideomycetes</taxon>
        <taxon>Pleosporomycetidae</taxon>
        <taxon>Pleosporales</taxon>
        <taxon>Pleosporineae</taxon>
        <taxon>Pleosporaceae</taxon>
        <taxon>Curvularia</taxon>
    </lineage>
</organism>
<evidence type="ECO:0000256" key="1">
    <source>
        <dbReference type="SAM" id="MobiDB-lite"/>
    </source>
</evidence>
<keyword evidence="3" id="KW-1185">Reference proteome</keyword>
<protein>
    <submittedName>
        <fullName evidence="2">Uncharacterized protein</fullName>
    </submittedName>
</protein>
<feature type="compositionally biased region" description="Basic residues" evidence="1">
    <location>
        <begin position="386"/>
        <end position="397"/>
    </location>
</feature>
<feature type="region of interest" description="Disordered" evidence="1">
    <location>
        <begin position="185"/>
        <end position="223"/>
    </location>
</feature>
<reference evidence="2" key="1">
    <citation type="submission" date="2019-04" db="EMBL/GenBank/DDBJ databases">
        <title>Sequencing of skin fungus with MAO and IRED activity.</title>
        <authorList>
            <person name="Marsaioli A.J."/>
            <person name="Bonatto J.M.C."/>
            <person name="Reis Junior O."/>
        </authorList>
    </citation>
    <scope>NUCLEOTIDE SEQUENCE</scope>
    <source>
        <strain evidence="2">30M1</strain>
    </source>
</reference>
<name>A0A9P4W4C8_CURKU</name>
<feature type="region of interest" description="Disordered" evidence="1">
    <location>
        <begin position="357"/>
        <end position="397"/>
    </location>
</feature>
<evidence type="ECO:0000313" key="2">
    <source>
        <dbReference type="EMBL" id="KAF2995267.1"/>
    </source>
</evidence>
<feature type="compositionally biased region" description="Basic and acidic residues" evidence="1">
    <location>
        <begin position="242"/>
        <end position="253"/>
    </location>
</feature>
<proteinExistence type="predicted"/>
<dbReference type="EMBL" id="SWKU01000034">
    <property type="protein sequence ID" value="KAF2995267.1"/>
    <property type="molecule type" value="Genomic_DNA"/>
</dbReference>